<protein>
    <submittedName>
        <fullName evidence="1">Uncharacterized protein</fullName>
    </submittedName>
</protein>
<comment type="caution">
    <text evidence="1">The sequence shown here is derived from an EMBL/GenBank/DDBJ whole genome shotgun (WGS) entry which is preliminary data.</text>
</comment>
<evidence type="ECO:0000313" key="2">
    <source>
        <dbReference type="Proteomes" id="UP000093111"/>
    </source>
</evidence>
<name>A0A1C7P7X3_9HYPH</name>
<accession>A0A1C7P7X3</accession>
<evidence type="ECO:0000313" key="1">
    <source>
        <dbReference type="EMBL" id="OBZ97425.1"/>
    </source>
</evidence>
<reference evidence="1 2" key="1">
    <citation type="journal article" date="2016" name="Syst. Appl. Microbiol.">
        <title>Pararhizobium polonicum sp. nov. isolated from tumors on stone fruit rootstocks.</title>
        <authorList>
            <person name="Pulawska J."/>
            <person name="Kuzmanovic N."/>
            <person name="Willems A."/>
            <person name="Pothier J.F."/>
        </authorList>
    </citation>
    <scope>NUCLEOTIDE SEQUENCE [LARGE SCALE GENOMIC DNA]</scope>
    <source>
        <strain evidence="1 2">F5.1</strain>
        <plasmid evidence="1">pF5.1b</plasmid>
    </source>
</reference>
<dbReference type="EMBL" id="LGLV01000002">
    <property type="protein sequence ID" value="OBZ97425.1"/>
    <property type="molecule type" value="Genomic_DNA"/>
</dbReference>
<sequence>MTEPPLKFVRRLLGHDTVWQVVKLLEVGIEEVLLRFLGVSGVAGLLIDPMPTAAVAYLDLPSIIYPREHLTRNGRECWSDWMKSPPAYNRMVNAIWAI</sequence>
<organism evidence="1 2">
    <name type="scientific">Pararhizobium polonicum</name>
    <dbReference type="NCBI Taxonomy" id="1612624"/>
    <lineage>
        <taxon>Bacteria</taxon>
        <taxon>Pseudomonadati</taxon>
        <taxon>Pseudomonadota</taxon>
        <taxon>Alphaproteobacteria</taxon>
        <taxon>Hyphomicrobiales</taxon>
        <taxon>Rhizobiaceae</taxon>
        <taxon>Rhizobium/Agrobacterium group</taxon>
        <taxon>Pararhizobium</taxon>
    </lineage>
</organism>
<geneLocation type="plasmid" evidence="2">
    <name>pf5.1b</name>
</geneLocation>
<gene>
    <name evidence="1" type="ORF">ADU59_01465</name>
</gene>
<proteinExistence type="predicted"/>
<dbReference type="AlphaFoldDB" id="A0A1C7P7X3"/>
<dbReference type="Proteomes" id="UP000093111">
    <property type="component" value="Plasmid pF5.1b"/>
</dbReference>
<keyword evidence="1" id="KW-0614">Plasmid</keyword>
<keyword evidence="2" id="KW-1185">Reference proteome</keyword>